<dbReference type="GO" id="GO:0005794">
    <property type="term" value="C:Golgi apparatus"/>
    <property type="evidence" value="ECO:0007669"/>
    <property type="project" value="TreeGrafter"/>
</dbReference>
<feature type="transmembrane region" description="Helical" evidence="6">
    <location>
        <begin position="296"/>
        <end position="313"/>
    </location>
</feature>
<dbReference type="EMBL" id="JAXCGZ010022684">
    <property type="protein sequence ID" value="KAK7027375.1"/>
    <property type="molecule type" value="Genomic_DNA"/>
</dbReference>
<accession>A0AAN8WKU1</accession>
<dbReference type="GO" id="GO:0005783">
    <property type="term" value="C:endoplasmic reticulum"/>
    <property type="evidence" value="ECO:0007669"/>
    <property type="project" value="TreeGrafter"/>
</dbReference>
<dbReference type="GO" id="GO:2001234">
    <property type="term" value="P:negative regulation of apoptotic signaling pathway"/>
    <property type="evidence" value="ECO:0007669"/>
    <property type="project" value="TreeGrafter"/>
</dbReference>
<feature type="region of interest" description="Disordered" evidence="5">
    <location>
        <begin position="1"/>
        <end position="128"/>
    </location>
</feature>
<keyword evidence="4 6" id="KW-0472">Membrane</keyword>
<evidence type="ECO:0000256" key="3">
    <source>
        <dbReference type="ARBA" id="ARBA00022989"/>
    </source>
</evidence>
<sequence length="357" mass="39077">MSAPYPMDPNKPGNVGWAAPGGPNPGYPIQPPPNMGYPAQPGGYPPPPPYTAQPGAGGQPPYGGQPGGYGQPGMYPPPLGPQSEGWQQQQWGGAQPSPFSPQPVYNASGGGFPIQDGSHRSDGGVPKDDVLPEQFGGSFSDKAIRHAFIRKVYLILMCQLLVTLGIVSLFTFHDGVRYFVQRNNWIYFLSYVVFMITYLSLICCSGLRRRWPGNFIMLGIFTIALSYMAGTIASMYETKIVVMTIGITCAICFLITLFATQTKYDFTGCGIYLFVALTVMFIFGIIAIFTYSRIMYTIYSAGIALLFSMYLVFDTQMIVGGRKHEMSAEEHIYGALVLYLDVINIFLALLSLFGGRD</sequence>
<dbReference type="CDD" id="cd10428">
    <property type="entry name" value="LFG_like"/>
    <property type="match status" value="1"/>
</dbReference>
<feature type="compositionally biased region" description="Pro residues" evidence="5">
    <location>
        <begin position="22"/>
        <end position="35"/>
    </location>
</feature>
<feature type="transmembrane region" description="Helical" evidence="6">
    <location>
        <begin position="215"/>
        <end position="234"/>
    </location>
</feature>
<evidence type="ECO:0000256" key="6">
    <source>
        <dbReference type="SAM" id="Phobius"/>
    </source>
</evidence>
<protein>
    <submittedName>
        <fullName evidence="7">Uncharacterized protein</fullName>
    </submittedName>
</protein>
<dbReference type="Proteomes" id="UP001381693">
    <property type="component" value="Unassembled WGS sequence"/>
</dbReference>
<evidence type="ECO:0000313" key="7">
    <source>
        <dbReference type="EMBL" id="KAK7027375.1"/>
    </source>
</evidence>
<feature type="transmembrane region" description="Helical" evidence="6">
    <location>
        <begin position="152"/>
        <end position="173"/>
    </location>
</feature>
<dbReference type="PANTHER" id="PTHR23291">
    <property type="entry name" value="BAX INHIBITOR-RELATED"/>
    <property type="match status" value="1"/>
</dbReference>
<dbReference type="AlphaFoldDB" id="A0AAN8WKU1"/>
<dbReference type="PANTHER" id="PTHR23291:SF127">
    <property type="entry name" value="PROTEIN LIFEGUARD 1-LIKE"/>
    <property type="match status" value="1"/>
</dbReference>
<name>A0AAN8WKU1_HALRR</name>
<feature type="compositionally biased region" description="Low complexity" evidence="5">
    <location>
        <begin position="81"/>
        <end position="97"/>
    </location>
</feature>
<dbReference type="Pfam" id="PF01027">
    <property type="entry name" value="Bax1-I"/>
    <property type="match status" value="1"/>
</dbReference>
<evidence type="ECO:0000256" key="4">
    <source>
        <dbReference type="ARBA" id="ARBA00023136"/>
    </source>
</evidence>
<organism evidence="7 8">
    <name type="scientific">Halocaridina rubra</name>
    <name type="common">Hawaiian red shrimp</name>
    <dbReference type="NCBI Taxonomy" id="373956"/>
    <lineage>
        <taxon>Eukaryota</taxon>
        <taxon>Metazoa</taxon>
        <taxon>Ecdysozoa</taxon>
        <taxon>Arthropoda</taxon>
        <taxon>Crustacea</taxon>
        <taxon>Multicrustacea</taxon>
        <taxon>Malacostraca</taxon>
        <taxon>Eumalacostraca</taxon>
        <taxon>Eucarida</taxon>
        <taxon>Decapoda</taxon>
        <taxon>Pleocyemata</taxon>
        <taxon>Caridea</taxon>
        <taxon>Atyoidea</taxon>
        <taxon>Atyidae</taxon>
        <taxon>Halocaridina</taxon>
    </lineage>
</organism>
<proteinExistence type="predicted"/>
<feature type="transmembrane region" description="Helical" evidence="6">
    <location>
        <begin position="271"/>
        <end position="290"/>
    </location>
</feature>
<feature type="transmembrane region" description="Helical" evidence="6">
    <location>
        <begin position="185"/>
        <end position="203"/>
    </location>
</feature>
<evidence type="ECO:0000256" key="2">
    <source>
        <dbReference type="ARBA" id="ARBA00022692"/>
    </source>
</evidence>
<feature type="compositionally biased region" description="Basic and acidic residues" evidence="5">
    <location>
        <begin position="117"/>
        <end position="128"/>
    </location>
</feature>
<comment type="subcellular location">
    <subcellularLocation>
        <location evidence="1">Membrane</location>
        <topology evidence="1">Multi-pass membrane protein</topology>
    </subcellularLocation>
</comment>
<feature type="transmembrane region" description="Helical" evidence="6">
    <location>
        <begin position="240"/>
        <end position="259"/>
    </location>
</feature>
<dbReference type="InterPro" id="IPR006214">
    <property type="entry name" value="Bax_inhibitor_1-related"/>
</dbReference>
<evidence type="ECO:0000256" key="1">
    <source>
        <dbReference type="ARBA" id="ARBA00004141"/>
    </source>
</evidence>
<evidence type="ECO:0000256" key="5">
    <source>
        <dbReference type="SAM" id="MobiDB-lite"/>
    </source>
</evidence>
<keyword evidence="2 6" id="KW-0812">Transmembrane</keyword>
<keyword evidence="3 6" id="KW-1133">Transmembrane helix</keyword>
<dbReference type="GO" id="GO:0016020">
    <property type="term" value="C:membrane"/>
    <property type="evidence" value="ECO:0007669"/>
    <property type="project" value="UniProtKB-SubCell"/>
</dbReference>
<reference evidence="7 8" key="1">
    <citation type="submission" date="2023-11" db="EMBL/GenBank/DDBJ databases">
        <title>Halocaridina rubra genome assembly.</title>
        <authorList>
            <person name="Smith C."/>
        </authorList>
    </citation>
    <scope>NUCLEOTIDE SEQUENCE [LARGE SCALE GENOMIC DNA]</scope>
    <source>
        <strain evidence="7">EP-1</strain>
        <tissue evidence="7">Whole</tissue>
    </source>
</reference>
<comment type="caution">
    <text evidence="7">The sequence shown here is derived from an EMBL/GenBank/DDBJ whole genome shotgun (WGS) entry which is preliminary data.</text>
</comment>
<keyword evidence="8" id="KW-1185">Reference proteome</keyword>
<gene>
    <name evidence="7" type="ORF">SK128_005118</name>
</gene>
<feature type="compositionally biased region" description="Gly residues" evidence="5">
    <location>
        <begin position="55"/>
        <end position="71"/>
    </location>
</feature>
<evidence type="ECO:0000313" key="8">
    <source>
        <dbReference type="Proteomes" id="UP001381693"/>
    </source>
</evidence>
<feature type="transmembrane region" description="Helical" evidence="6">
    <location>
        <begin position="333"/>
        <end position="354"/>
    </location>
</feature>